<dbReference type="RefSeq" id="WP_044104027.1">
    <property type="nucleotide sequence ID" value="NZ_LJFS01000035.1"/>
</dbReference>
<evidence type="ECO:0000313" key="3">
    <source>
        <dbReference type="Proteomes" id="UP000037962"/>
    </source>
</evidence>
<dbReference type="PROSITE" id="PS51257">
    <property type="entry name" value="PROKAR_LIPOPROTEIN"/>
    <property type="match status" value="1"/>
</dbReference>
<protein>
    <recommendedName>
        <fullName evidence="4">Lipoprotein</fullName>
    </recommendedName>
</protein>
<organism evidence="2 3">
    <name type="scientific">Mycobacteroides immunogenum</name>
    <dbReference type="NCBI Taxonomy" id="83262"/>
    <lineage>
        <taxon>Bacteria</taxon>
        <taxon>Bacillati</taxon>
        <taxon>Actinomycetota</taxon>
        <taxon>Actinomycetes</taxon>
        <taxon>Mycobacteriales</taxon>
        <taxon>Mycobacteriaceae</taxon>
        <taxon>Mycobacteroides</taxon>
    </lineage>
</organism>
<evidence type="ECO:0008006" key="4">
    <source>
        <dbReference type="Google" id="ProtNLM"/>
    </source>
</evidence>
<gene>
    <name evidence="2" type="ORF">AN912_21980</name>
</gene>
<reference evidence="2 3" key="1">
    <citation type="submission" date="2015-09" db="EMBL/GenBank/DDBJ databases">
        <title>Genome Sequences of Mycobacterium immunogenum Isolates, Recuperated from a Chloraminated Drinking Water Distribution System Simulator Subjected to Episodes of Nitrification.</title>
        <authorList>
            <person name="Gomez-Alvarez V."/>
            <person name="Revetta R.P."/>
        </authorList>
    </citation>
    <scope>NUCLEOTIDE SEQUENCE [LARGE SCALE GENOMIC DNA]</scope>
    <source>
        <strain evidence="2 3">H076</strain>
    </source>
</reference>
<evidence type="ECO:0000256" key="1">
    <source>
        <dbReference type="SAM" id="SignalP"/>
    </source>
</evidence>
<sequence length="187" mass="20206">MNISKVTPVAACLLAAILATSGCQSVQQLYGDIRGTNPACTRIAEYTPQVHNKRSFVGLADNVFVGKVEASDGQHVEGRDFYSLFKVQVISNLKGQLSGQVTVSQIGGHFNGRECLQNDDEILRAEKTYLFTTVYSKNIDKHFIGASNYGDIELSDADVATLKNGAPPPVVLEFKDAIANQILAKGK</sequence>
<comment type="caution">
    <text evidence="2">The sequence shown here is derived from an EMBL/GenBank/DDBJ whole genome shotgun (WGS) entry which is preliminary data.</text>
</comment>
<keyword evidence="1" id="KW-0732">Signal</keyword>
<proteinExistence type="predicted"/>
<evidence type="ECO:0000313" key="2">
    <source>
        <dbReference type="EMBL" id="KPG28269.1"/>
    </source>
</evidence>
<dbReference type="Proteomes" id="UP000037962">
    <property type="component" value="Unassembled WGS sequence"/>
</dbReference>
<feature type="chain" id="PRO_5045871621" description="Lipoprotein" evidence="1">
    <location>
        <begin position="22"/>
        <end position="187"/>
    </location>
</feature>
<feature type="signal peptide" evidence="1">
    <location>
        <begin position="1"/>
        <end position="21"/>
    </location>
</feature>
<accession>A0ABR5LMF3</accession>
<keyword evidence="3" id="KW-1185">Reference proteome</keyword>
<name>A0ABR5LMF3_9MYCO</name>
<dbReference type="EMBL" id="LJFS01000035">
    <property type="protein sequence ID" value="KPG28269.1"/>
    <property type="molecule type" value="Genomic_DNA"/>
</dbReference>